<evidence type="ECO:0000313" key="14">
    <source>
        <dbReference type="Proteomes" id="UP000193307"/>
    </source>
</evidence>
<dbReference type="Proteomes" id="UP000193307">
    <property type="component" value="Unassembled WGS sequence"/>
</dbReference>
<feature type="transmembrane region" description="Helical" evidence="11">
    <location>
        <begin position="12"/>
        <end position="33"/>
    </location>
</feature>
<dbReference type="InterPro" id="IPR000515">
    <property type="entry name" value="MetI-like"/>
</dbReference>
<dbReference type="STRING" id="658057.SAMN04488032_101158"/>
<protein>
    <recommendedName>
        <fullName evidence="10">Maltose/maltodextrin transport system permease protein MalG</fullName>
    </recommendedName>
</protein>
<keyword evidence="7 11" id="KW-0812">Transmembrane</keyword>
<dbReference type="RefSeq" id="WP_085847380.1">
    <property type="nucleotide sequence ID" value="NZ_FNZV01000001.1"/>
</dbReference>
<dbReference type="SUPFAM" id="SSF161098">
    <property type="entry name" value="MetI-like"/>
    <property type="match status" value="2"/>
</dbReference>
<feature type="domain" description="ABC transmembrane type-1" evidence="12">
    <location>
        <begin position="77"/>
        <end position="328"/>
    </location>
</feature>
<keyword evidence="14" id="KW-1185">Reference proteome</keyword>
<dbReference type="GO" id="GO:0005886">
    <property type="term" value="C:plasma membrane"/>
    <property type="evidence" value="ECO:0007669"/>
    <property type="project" value="UniProtKB-SubCell"/>
</dbReference>
<dbReference type="PROSITE" id="PS50928">
    <property type="entry name" value="ABC_TM1"/>
    <property type="match status" value="1"/>
</dbReference>
<evidence type="ECO:0000256" key="1">
    <source>
        <dbReference type="ARBA" id="ARBA00002264"/>
    </source>
</evidence>
<dbReference type="CDD" id="cd06261">
    <property type="entry name" value="TM_PBP2"/>
    <property type="match status" value="1"/>
</dbReference>
<dbReference type="OrthoDB" id="9815445at2"/>
<keyword evidence="5" id="KW-1003">Cell membrane</keyword>
<dbReference type="InterPro" id="IPR050901">
    <property type="entry name" value="BP-dep_ABC_trans_perm"/>
</dbReference>
<feature type="transmembrane region" description="Helical" evidence="11">
    <location>
        <begin position="109"/>
        <end position="128"/>
    </location>
</feature>
<dbReference type="Gene3D" id="1.10.3720.10">
    <property type="entry name" value="MetI-like"/>
    <property type="match status" value="2"/>
</dbReference>
<evidence type="ECO:0000256" key="7">
    <source>
        <dbReference type="ARBA" id="ARBA00022692"/>
    </source>
</evidence>
<sequence length="342" mass="37642">MSVRDLSGNRRWLAFGALCLWFLFTIFPLYWVAITSFKAPPDVVGGPTYLPFVDFQPTIKAWTDLLSGLRGEFYSNFWSSAIVAVSSAMFATLLGAMAAYALVRFPFKVRLLSGVLFFVVAMGGFLLGRDVLGIAPASASIIAFTGALALSVFANRFPLPGKVLGNDDIVFWFVSQRLFPPIVVAFALFLLYTEMGKLGFKMTDTYLGLTLAYVAFSLPIVVWLMRDFISALPLEVEEAAMVDNVPHWRIFFGIVLPMSRPGLIATFVITLAFTWNEFLFALFLTNSEWQTLPVLIAGQNSQRGDEWWAISAAALVAIVPMIIVAGLLGRLMRSGLLSGAVK</sequence>
<feature type="transmembrane region" description="Helical" evidence="11">
    <location>
        <begin position="307"/>
        <end position="328"/>
    </location>
</feature>
<comment type="function">
    <text evidence="1">Part of the ABC transporter complex MalEFGK involved in maltose/maltodextrin import. Probably responsible for the translocation of the substrate across the membrane.</text>
</comment>
<evidence type="ECO:0000256" key="3">
    <source>
        <dbReference type="ARBA" id="ARBA00009047"/>
    </source>
</evidence>
<evidence type="ECO:0000259" key="12">
    <source>
        <dbReference type="PROSITE" id="PS50928"/>
    </source>
</evidence>
<organism evidence="13 14">
    <name type="scientific">Pacificibacter marinus</name>
    <dbReference type="NCBI Taxonomy" id="658057"/>
    <lineage>
        <taxon>Bacteria</taxon>
        <taxon>Pseudomonadati</taxon>
        <taxon>Pseudomonadota</taxon>
        <taxon>Alphaproteobacteria</taxon>
        <taxon>Rhodobacterales</taxon>
        <taxon>Roseobacteraceae</taxon>
        <taxon>Pacificibacter</taxon>
    </lineage>
</organism>
<evidence type="ECO:0000256" key="2">
    <source>
        <dbReference type="ARBA" id="ARBA00004651"/>
    </source>
</evidence>
<evidence type="ECO:0000256" key="10">
    <source>
        <dbReference type="ARBA" id="ARBA00041109"/>
    </source>
</evidence>
<name>A0A1Y5RIS3_9RHOB</name>
<accession>A0A1Y5RIS3</accession>
<dbReference type="Pfam" id="PF00528">
    <property type="entry name" value="BPD_transp_1"/>
    <property type="match status" value="1"/>
</dbReference>
<feature type="transmembrane region" description="Helical" evidence="11">
    <location>
        <begin position="77"/>
        <end position="102"/>
    </location>
</feature>
<feature type="transmembrane region" description="Helical" evidence="11">
    <location>
        <begin position="134"/>
        <end position="157"/>
    </location>
</feature>
<dbReference type="PANTHER" id="PTHR32243">
    <property type="entry name" value="MALTOSE TRANSPORT SYSTEM PERMEASE-RELATED"/>
    <property type="match status" value="1"/>
</dbReference>
<keyword evidence="9 11" id="KW-0472">Membrane</keyword>
<evidence type="ECO:0000256" key="5">
    <source>
        <dbReference type="ARBA" id="ARBA00022475"/>
    </source>
</evidence>
<dbReference type="GO" id="GO:0055085">
    <property type="term" value="P:transmembrane transport"/>
    <property type="evidence" value="ECO:0007669"/>
    <property type="project" value="InterPro"/>
</dbReference>
<keyword evidence="6" id="KW-0762">Sugar transport</keyword>
<comment type="subcellular location">
    <subcellularLocation>
        <location evidence="2 11">Cell membrane</location>
        <topology evidence="2 11">Multi-pass membrane protein</topology>
    </subcellularLocation>
</comment>
<evidence type="ECO:0000256" key="4">
    <source>
        <dbReference type="ARBA" id="ARBA00022448"/>
    </source>
</evidence>
<dbReference type="EMBL" id="FWFW01000001">
    <property type="protein sequence ID" value="SLN18602.1"/>
    <property type="molecule type" value="Genomic_DNA"/>
</dbReference>
<keyword evidence="4 11" id="KW-0813">Transport</keyword>
<feature type="transmembrane region" description="Helical" evidence="11">
    <location>
        <begin position="205"/>
        <end position="225"/>
    </location>
</feature>
<feature type="transmembrane region" description="Helical" evidence="11">
    <location>
        <begin position="169"/>
        <end position="193"/>
    </location>
</feature>
<proteinExistence type="inferred from homology"/>
<evidence type="ECO:0000256" key="9">
    <source>
        <dbReference type="ARBA" id="ARBA00023136"/>
    </source>
</evidence>
<keyword evidence="8 11" id="KW-1133">Transmembrane helix</keyword>
<comment type="similarity">
    <text evidence="3">Belongs to the binding-protein-dependent transport system permease family. MalFG subfamily.</text>
</comment>
<reference evidence="13 14" key="1">
    <citation type="submission" date="2017-03" db="EMBL/GenBank/DDBJ databases">
        <authorList>
            <person name="Afonso C.L."/>
            <person name="Miller P.J."/>
            <person name="Scott M.A."/>
            <person name="Spackman E."/>
            <person name="Goraichik I."/>
            <person name="Dimitrov K.M."/>
            <person name="Suarez D.L."/>
            <person name="Swayne D.E."/>
        </authorList>
    </citation>
    <scope>NUCLEOTIDE SEQUENCE [LARGE SCALE GENOMIC DNA]</scope>
    <source>
        <strain evidence="13 14">CECT 7971</strain>
    </source>
</reference>
<gene>
    <name evidence="13" type="primary">ycjP_5</name>
    <name evidence="13" type="ORF">PAM7971_00492</name>
</gene>
<evidence type="ECO:0000256" key="11">
    <source>
        <dbReference type="RuleBase" id="RU363032"/>
    </source>
</evidence>
<evidence type="ECO:0000256" key="8">
    <source>
        <dbReference type="ARBA" id="ARBA00022989"/>
    </source>
</evidence>
<dbReference type="PANTHER" id="PTHR32243:SF50">
    <property type="entry name" value="MALTOSE_MALTODEXTRIN TRANSPORT SYSTEM PERMEASE PROTEIN MALG"/>
    <property type="match status" value="1"/>
</dbReference>
<evidence type="ECO:0000256" key="6">
    <source>
        <dbReference type="ARBA" id="ARBA00022597"/>
    </source>
</evidence>
<evidence type="ECO:0000313" key="13">
    <source>
        <dbReference type="EMBL" id="SLN18602.1"/>
    </source>
</evidence>
<dbReference type="AlphaFoldDB" id="A0A1Y5RIS3"/>
<dbReference type="InterPro" id="IPR035906">
    <property type="entry name" value="MetI-like_sf"/>
</dbReference>